<feature type="region of interest" description="Disordered" evidence="1">
    <location>
        <begin position="1"/>
        <end position="32"/>
    </location>
</feature>
<sequence>MIKSGSRRGVQGLTVQTTTYPGDDTKTRGQTSPSSFQLAHFNAGPVFSVIGRSLGPINPGLRVPVVKPVKGGMGEIVLDDFALKALERFRKRTVFSVGTKKSRRVYSEGAFMLGLKHPFLMHVFIALAYLHDEHLNPNSIASHRTPLAFHWYQATALFHRRLATASSVQDPSTLPSSERDSLWTAGALLGAASFALLDVQSVDNVWPLKESDPLDLDWLKMSDGKKVVWNLADPTRQESIFHELLAEKTSMPDGTKEIPPDVLPSIFYSVFNLDASSSVSTNPYHTAASLLAQLLPREITDNTVIQFLSFLTQLDPRFRKLLEEKDPRAIVLLAWWYTKAAVHSSWWMQRHVEGICELVKFPKRVFEICRSNGGTASEERSASVLGG</sequence>
<dbReference type="GO" id="GO:0001228">
    <property type="term" value="F:DNA-binding transcription activator activity, RNA polymerase II-specific"/>
    <property type="evidence" value="ECO:0007669"/>
    <property type="project" value="TreeGrafter"/>
</dbReference>
<dbReference type="PANTHER" id="PTHR47784:SF9">
    <property type="entry name" value="ZN(II)2CYS6 TRANSCRIPTION FACTOR (EUROFUNG)"/>
    <property type="match status" value="1"/>
</dbReference>
<name>A0AAN6CAU4_FUSAU</name>
<dbReference type="InterPro" id="IPR053157">
    <property type="entry name" value="Sterol_Uptake_Regulator"/>
</dbReference>
<evidence type="ECO:0000313" key="2">
    <source>
        <dbReference type="EMBL" id="KAF5248189.1"/>
    </source>
</evidence>
<protein>
    <submittedName>
        <fullName evidence="2">Uncharacterized protein</fullName>
    </submittedName>
</protein>
<accession>A0AAN6CAU4</accession>
<dbReference type="EMBL" id="JAAMOD010000009">
    <property type="protein sequence ID" value="KAF5248189.1"/>
    <property type="molecule type" value="Genomic_DNA"/>
</dbReference>
<dbReference type="PANTHER" id="PTHR47784">
    <property type="entry name" value="STEROL UPTAKE CONTROL PROTEIN 2"/>
    <property type="match status" value="1"/>
</dbReference>
<comment type="caution">
    <text evidence="2">The sequence shown here is derived from an EMBL/GenBank/DDBJ whole genome shotgun (WGS) entry which is preliminary data.</text>
</comment>
<evidence type="ECO:0000313" key="3">
    <source>
        <dbReference type="Proteomes" id="UP000537989"/>
    </source>
</evidence>
<keyword evidence="3" id="KW-1185">Reference proteome</keyword>
<dbReference type="AlphaFoldDB" id="A0AAN6CAU4"/>
<organism evidence="2 3">
    <name type="scientific">Fusarium austroamericanum</name>
    <dbReference type="NCBI Taxonomy" id="282268"/>
    <lineage>
        <taxon>Eukaryota</taxon>
        <taxon>Fungi</taxon>
        <taxon>Dikarya</taxon>
        <taxon>Ascomycota</taxon>
        <taxon>Pezizomycotina</taxon>
        <taxon>Sordariomycetes</taxon>
        <taxon>Hypocreomycetidae</taxon>
        <taxon>Hypocreales</taxon>
        <taxon>Nectriaceae</taxon>
        <taxon>Fusarium</taxon>
    </lineage>
</organism>
<gene>
    <name evidence="2" type="ORF">FAUST_372</name>
</gene>
<proteinExistence type="predicted"/>
<evidence type="ECO:0000256" key="1">
    <source>
        <dbReference type="SAM" id="MobiDB-lite"/>
    </source>
</evidence>
<reference evidence="2 3" key="1">
    <citation type="submission" date="2020-02" db="EMBL/GenBank/DDBJ databases">
        <title>Identification and distribution of gene clusters putatively required for synthesis of sphingolipid metabolism inhibitors in phylogenetically diverse species of the filamentous fungus Fusarium.</title>
        <authorList>
            <person name="Kim H.-S."/>
            <person name="Busman M."/>
            <person name="Brown D.W."/>
            <person name="Divon H."/>
            <person name="Uhlig S."/>
            <person name="Proctor R.H."/>
        </authorList>
    </citation>
    <scope>NUCLEOTIDE SEQUENCE [LARGE SCALE GENOMIC DNA]</scope>
    <source>
        <strain evidence="2 3">NRRL 2903</strain>
    </source>
</reference>
<dbReference type="Proteomes" id="UP000537989">
    <property type="component" value="Unassembled WGS sequence"/>
</dbReference>